<dbReference type="GO" id="GO:0005737">
    <property type="term" value="C:cytoplasm"/>
    <property type="evidence" value="ECO:0007669"/>
    <property type="project" value="TreeGrafter"/>
</dbReference>
<dbReference type="EMBL" id="MU857963">
    <property type="protein sequence ID" value="KAK4242967.1"/>
    <property type="molecule type" value="Genomic_DNA"/>
</dbReference>
<dbReference type="SUPFAM" id="SSF56281">
    <property type="entry name" value="Metallo-hydrolase/oxidoreductase"/>
    <property type="match status" value="1"/>
</dbReference>
<evidence type="ECO:0000259" key="2">
    <source>
        <dbReference type="Pfam" id="PF12706"/>
    </source>
</evidence>
<comment type="caution">
    <text evidence="3">The sequence shown here is derived from an EMBL/GenBank/DDBJ whole genome shotgun (WGS) entry which is preliminary data.</text>
</comment>
<sequence length="537" mass="59149">MLNLSSITRREPAEKSPEHHVISASTAQSDSGWASYIPSWAPSPGRSRPSLSDSSVAGFRNPWPSWHRPTAAEKWNSFQWGEDDDGCTELAASHLVDNPVPHKPPENMRPTFPDVTTDWPNSIGAKAARLLQVEKPDFSFPTGSRAKATWLGHAGVLLQLPSPQGDHGRPVTALFDPLFGARCSPSQFAGPIRSYPPPCQVQDLPPIDVVLISHNHFDHMDAGSIQSIWYHSRDSVRFFVPLGNKKYLLEWGISADRVVEMDWWESADLTVLGDNKTLALRVHCTPAQHNSFRSVGDTNTALWSSWLLESFSPGQNQKQQKPYRVFFGGDTGYQFHSDPSWPPSPNHAPSDGKEEDNDETEEEKFPACPAFAEIRARIAGGNPLDLLLLPVSVGATFAYLRSFVPLPNRINPFPRHSAGVTAANHMPPWDAVRVLRVMAGTETERMTGEDEEVGDDGGEIGRKASDVAPVAVAMHWGTFVTDPEEVLKTLGALEFACQRQGVKFARQLQRGRDVPGVDDEERKPVFVALNHGGSVSL</sequence>
<protein>
    <submittedName>
        <fullName evidence="3">Beta-lactamase superfamily domain-containing protein</fullName>
    </submittedName>
</protein>
<evidence type="ECO:0000256" key="1">
    <source>
        <dbReference type="SAM" id="MobiDB-lite"/>
    </source>
</evidence>
<accession>A0AAN7CKI9</accession>
<feature type="compositionally biased region" description="Polar residues" evidence="1">
    <location>
        <begin position="23"/>
        <end position="32"/>
    </location>
</feature>
<dbReference type="PANTHER" id="PTHR15032:SF27">
    <property type="entry name" value="N-ACYL-PHOSPHATIDYLETHANOLAMINE-HYDROLYZING PHOSPHOLIPASE D"/>
    <property type="match status" value="1"/>
</dbReference>
<dbReference type="Proteomes" id="UP001303647">
    <property type="component" value="Unassembled WGS sequence"/>
</dbReference>
<dbReference type="InterPro" id="IPR036866">
    <property type="entry name" value="RibonucZ/Hydroxyglut_hydro"/>
</dbReference>
<dbReference type="AlphaFoldDB" id="A0AAN7CKI9"/>
<evidence type="ECO:0000313" key="3">
    <source>
        <dbReference type="EMBL" id="KAK4242967.1"/>
    </source>
</evidence>
<feature type="domain" description="Metallo-beta-lactamase" evidence="2">
    <location>
        <begin position="174"/>
        <end position="333"/>
    </location>
</feature>
<keyword evidence="4" id="KW-1185">Reference proteome</keyword>
<reference evidence="3" key="1">
    <citation type="journal article" date="2023" name="Mol. Phylogenet. Evol.">
        <title>Genome-scale phylogeny and comparative genomics of the fungal order Sordariales.</title>
        <authorList>
            <person name="Hensen N."/>
            <person name="Bonometti L."/>
            <person name="Westerberg I."/>
            <person name="Brannstrom I.O."/>
            <person name="Guillou S."/>
            <person name="Cros-Aarteil S."/>
            <person name="Calhoun S."/>
            <person name="Haridas S."/>
            <person name="Kuo A."/>
            <person name="Mondo S."/>
            <person name="Pangilinan J."/>
            <person name="Riley R."/>
            <person name="LaButti K."/>
            <person name="Andreopoulos B."/>
            <person name="Lipzen A."/>
            <person name="Chen C."/>
            <person name="Yan M."/>
            <person name="Daum C."/>
            <person name="Ng V."/>
            <person name="Clum A."/>
            <person name="Steindorff A."/>
            <person name="Ohm R.A."/>
            <person name="Martin F."/>
            <person name="Silar P."/>
            <person name="Natvig D.O."/>
            <person name="Lalanne C."/>
            <person name="Gautier V."/>
            <person name="Ament-Velasquez S.L."/>
            <person name="Kruys A."/>
            <person name="Hutchinson M.I."/>
            <person name="Powell A.J."/>
            <person name="Barry K."/>
            <person name="Miller A.N."/>
            <person name="Grigoriev I.V."/>
            <person name="Debuchy R."/>
            <person name="Gladieux P."/>
            <person name="Hiltunen Thoren M."/>
            <person name="Johannesson H."/>
        </authorList>
    </citation>
    <scope>NUCLEOTIDE SEQUENCE</scope>
    <source>
        <strain evidence="3">CBS 359.72</strain>
    </source>
</reference>
<feature type="region of interest" description="Disordered" evidence="1">
    <location>
        <begin position="1"/>
        <end position="55"/>
    </location>
</feature>
<feature type="region of interest" description="Disordered" evidence="1">
    <location>
        <begin position="337"/>
        <end position="364"/>
    </location>
</feature>
<evidence type="ECO:0000313" key="4">
    <source>
        <dbReference type="Proteomes" id="UP001303647"/>
    </source>
</evidence>
<dbReference type="InterPro" id="IPR001279">
    <property type="entry name" value="Metallo-B-lactamas"/>
</dbReference>
<organism evidence="3 4">
    <name type="scientific">Corynascus novoguineensis</name>
    <dbReference type="NCBI Taxonomy" id="1126955"/>
    <lineage>
        <taxon>Eukaryota</taxon>
        <taxon>Fungi</taxon>
        <taxon>Dikarya</taxon>
        <taxon>Ascomycota</taxon>
        <taxon>Pezizomycotina</taxon>
        <taxon>Sordariomycetes</taxon>
        <taxon>Sordariomycetidae</taxon>
        <taxon>Sordariales</taxon>
        <taxon>Chaetomiaceae</taxon>
        <taxon>Corynascus</taxon>
    </lineage>
</organism>
<name>A0AAN7CKI9_9PEZI</name>
<dbReference type="GO" id="GO:0070290">
    <property type="term" value="F:N-acylphosphatidylethanolamine-specific phospholipase D activity"/>
    <property type="evidence" value="ECO:0007669"/>
    <property type="project" value="TreeGrafter"/>
</dbReference>
<dbReference type="Pfam" id="PF12706">
    <property type="entry name" value="Lactamase_B_2"/>
    <property type="match status" value="1"/>
</dbReference>
<proteinExistence type="predicted"/>
<dbReference type="Gene3D" id="3.60.15.10">
    <property type="entry name" value="Ribonuclease Z/Hydroxyacylglutathione hydrolase-like"/>
    <property type="match status" value="1"/>
</dbReference>
<dbReference type="PANTHER" id="PTHR15032">
    <property type="entry name" value="N-ACYL-PHOSPHATIDYLETHANOLAMINE-HYDROLYZING PHOSPHOLIPASE D"/>
    <property type="match status" value="1"/>
</dbReference>
<reference evidence="3" key="2">
    <citation type="submission" date="2023-05" db="EMBL/GenBank/DDBJ databases">
        <authorList>
            <consortium name="Lawrence Berkeley National Laboratory"/>
            <person name="Steindorff A."/>
            <person name="Hensen N."/>
            <person name="Bonometti L."/>
            <person name="Westerberg I."/>
            <person name="Brannstrom I.O."/>
            <person name="Guillou S."/>
            <person name="Cros-Aarteil S."/>
            <person name="Calhoun S."/>
            <person name="Haridas S."/>
            <person name="Kuo A."/>
            <person name="Mondo S."/>
            <person name="Pangilinan J."/>
            <person name="Riley R."/>
            <person name="Labutti K."/>
            <person name="Andreopoulos B."/>
            <person name="Lipzen A."/>
            <person name="Chen C."/>
            <person name="Yanf M."/>
            <person name="Daum C."/>
            <person name="Ng V."/>
            <person name="Clum A."/>
            <person name="Ohm R."/>
            <person name="Martin F."/>
            <person name="Silar P."/>
            <person name="Natvig D."/>
            <person name="Lalanne C."/>
            <person name="Gautier V."/>
            <person name="Ament-Velasquez S.L."/>
            <person name="Kruys A."/>
            <person name="Hutchinson M.I."/>
            <person name="Powell A.J."/>
            <person name="Barry K."/>
            <person name="Miller A.N."/>
            <person name="Grigoriev I.V."/>
            <person name="Debuchy R."/>
            <person name="Gladieux P."/>
            <person name="Thoren M.H."/>
            <person name="Johannesson H."/>
        </authorList>
    </citation>
    <scope>NUCLEOTIDE SEQUENCE</scope>
    <source>
        <strain evidence="3">CBS 359.72</strain>
    </source>
</reference>
<feature type="compositionally biased region" description="Acidic residues" evidence="1">
    <location>
        <begin position="353"/>
        <end position="362"/>
    </location>
</feature>
<gene>
    <name evidence="3" type="ORF">C7999DRAFT_18597</name>
</gene>
<feature type="compositionally biased region" description="Basic and acidic residues" evidence="1">
    <location>
        <begin position="8"/>
        <end position="21"/>
    </location>
</feature>
<dbReference type="GO" id="GO:0070292">
    <property type="term" value="P:N-acylphosphatidylethanolamine metabolic process"/>
    <property type="evidence" value="ECO:0007669"/>
    <property type="project" value="TreeGrafter"/>
</dbReference>
<dbReference type="GO" id="GO:0070291">
    <property type="term" value="P:N-acylethanolamine metabolic process"/>
    <property type="evidence" value="ECO:0007669"/>
    <property type="project" value="TreeGrafter"/>
</dbReference>